<feature type="chain" id="PRO_5009385228" evidence="1">
    <location>
        <begin position="24"/>
        <end position="74"/>
    </location>
</feature>
<dbReference type="EMBL" id="GL876967">
    <property type="protein sequence ID" value="KLU82992.1"/>
    <property type="molecule type" value="Genomic_DNA"/>
</dbReference>
<proteinExistence type="predicted"/>
<dbReference type="EnsemblFungi" id="MAPG_02059T0">
    <property type="protein sequence ID" value="MAPG_02059T0"/>
    <property type="gene ID" value="MAPG_02059"/>
</dbReference>
<dbReference type="Proteomes" id="UP000011715">
    <property type="component" value="Unassembled WGS sequence"/>
</dbReference>
<feature type="signal peptide" evidence="1">
    <location>
        <begin position="1"/>
        <end position="23"/>
    </location>
</feature>
<keyword evidence="1" id="KW-0732">Signal</keyword>
<reference evidence="3" key="4">
    <citation type="journal article" date="2015" name="G3 (Bethesda)">
        <title>Genome sequences of three phytopathogenic species of the Magnaporthaceae family of fungi.</title>
        <authorList>
            <person name="Okagaki L.H."/>
            <person name="Nunes C.C."/>
            <person name="Sailsbery J."/>
            <person name="Clay B."/>
            <person name="Brown D."/>
            <person name="John T."/>
            <person name="Oh Y."/>
            <person name="Young N."/>
            <person name="Fitzgerald M."/>
            <person name="Haas B.J."/>
            <person name="Zeng Q."/>
            <person name="Young S."/>
            <person name="Adiconis X."/>
            <person name="Fan L."/>
            <person name="Levin J.Z."/>
            <person name="Mitchell T.K."/>
            <person name="Okubara P.A."/>
            <person name="Farman M.L."/>
            <person name="Kohn L.M."/>
            <person name="Birren B."/>
            <person name="Ma L.-J."/>
            <person name="Dean R.A."/>
        </authorList>
    </citation>
    <scope>NUCLEOTIDE SEQUENCE</scope>
    <source>
        <strain evidence="3">ATCC 64411 / 73-15</strain>
    </source>
</reference>
<evidence type="ECO:0000313" key="3">
    <source>
        <dbReference type="EnsemblFungi" id="MAPG_02059T0"/>
    </source>
</evidence>
<evidence type="ECO:0000313" key="2">
    <source>
        <dbReference type="EMBL" id="KLU82992.1"/>
    </source>
</evidence>
<dbReference type="AlphaFoldDB" id="A0A0C4DQC0"/>
<sequence>MARTPNLVCLGLIAVLLGSPVLADKPCDTGGLLAPQYTNPHCKNSGLDCCLNRRGCGSYSFGSCRDGQICYCDK</sequence>
<reference evidence="2" key="3">
    <citation type="submission" date="2011-03" db="EMBL/GenBank/DDBJ databases">
        <title>Annotation of Magnaporthe poae ATCC 64411.</title>
        <authorList>
            <person name="Ma L.-J."/>
            <person name="Dead R."/>
            <person name="Young S.K."/>
            <person name="Zeng Q."/>
            <person name="Gargeya S."/>
            <person name="Fitzgerald M."/>
            <person name="Haas B."/>
            <person name="Abouelleil A."/>
            <person name="Alvarado L."/>
            <person name="Arachchi H.M."/>
            <person name="Berlin A."/>
            <person name="Brown A."/>
            <person name="Chapman S.B."/>
            <person name="Chen Z."/>
            <person name="Dunbar C."/>
            <person name="Freedman E."/>
            <person name="Gearin G."/>
            <person name="Gellesch M."/>
            <person name="Goldberg J."/>
            <person name="Griggs A."/>
            <person name="Gujja S."/>
            <person name="Heiman D."/>
            <person name="Howarth C."/>
            <person name="Larson L."/>
            <person name="Lui A."/>
            <person name="MacDonald P.J.P."/>
            <person name="Mehta T."/>
            <person name="Montmayeur A."/>
            <person name="Murphy C."/>
            <person name="Neiman D."/>
            <person name="Pearson M."/>
            <person name="Priest M."/>
            <person name="Roberts A."/>
            <person name="Saif S."/>
            <person name="Shea T."/>
            <person name="Shenoy N."/>
            <person name="Sisk P."/>
            <person name="Stolte C."/>
            <person name="Sykes S."/>
            <person name="Yandava C."/>
            <person name="Wortman J."/>
            <person name="Nusbaum C."/>
            <person name="Birren B."/>
        </authorList>
    </citation>
    <scope>NUCLEOTIDE SEQUENCE</scope>
    <source>
        <strain evidence="2">ATCC 64411</strain>
    </source>
</reference>
<reference evidence="4" key="1">
    <citation type="submission" date="2010-05" db="EMBL/GenBank/DDBJ databases">
        <title>The genome sequence of Magnaporthe poae strain ATCC 64411.</title>
        <authorList>
            <person name="Ma L.-J."/>
            <person name="Dead R."/>
            <person name="Young S."/>
            <person name="Zeng Q."/>
            <person name="Koehrsen M."/>
            <person name="Alvarado L."/>
            <person name="Berlin A."/>
            <person name="Chapman S.B."/>
            <person name="Chen Z."/>
            <person name="Freedman E."/>
            <person name="Gellesch M."/>
            <person name="Goldberg J."/>
            <person name="Griggs A."/>
            <person name="Gujja S."/>
            <person name="Heilman E.R."/>
            <person name="Heiman D."/>
            <person name="Hepburn T."/>
            <person name="Howarth C."/>
            <person name="Jen D."/>
            <person name="Larson L."/>
            <person name="Mehta T."/>
            <person name="Neiman D."/>
            <person name="Pearson M."/>
            <person name="Roberts A."/>
            <person name="Saif S."/>
            <person name="Shea T."/>
            <person name="Shenoy N."/>
            <person name="Sisk P."/>
            <person name="Stolte C."/>
            <person name="Sykes S."/>
            <person name="Walk T."/>
            <person name="White J."/>
            <person name="Yandava C."/>
            <person name="Haas B."/>
            <person name="Nusbaum C."/>
            <person name="Birren B."/>
        </authorList>
    </citation>
    <scope>NUCLEOTIDE SEQUENCE [LARGE SCALE GENOMIC DNA]</scope>
    <source>
        <strain evidence="4">ATCC 64411 / 73-15</strain>
    </source>
</reference>
<protein>
    <submittedName>
        <fullName evidence="2 3">Uncharacterized protein</fullName>
    </submittedName>
</protein>
<reference evidence="2" key="2">
    <citation type="submission" date="2010-05" db="EMBL/GenBank/DDBJ databases">
        <title>The Genome Sequence of Magnaporthe poae strain ATCC 64411.</title>
        <authorList>
            <consortium name="The Broad Institute Genome Sequencing Platform"/>
            <consortium name="Broad Institute Genome Sequencing Center for Infectious Disease"/>
            <person name="Ma L.-J."/>
            <person name="Dead R."/>
            <person name="Young S."/>
            <person name="Zeng Q."/>
            <person name="Koehrsen M."/>
            <person name="Alvarado L."/>
            <person name="Berlin A."/>
            <person name="Chapman S.B."/>
            <person name="Chen Z."/>
            <person name="Freedman E."/>
            <person name="Gellesch M."/>
            <person name="Goldberg J."/>
            <person name="Griggs A."/>
            <person name="Gujja S."/>
            <person name="Heilman E.R."/>
            <person name="Heiman D."/>
            <person name="Hepburn T."/>
            <person name="Howarth C."/>
            <person name="Jen D."/>
            <person name="Larson L."/>
            <person name="Mehta T."/>
            <person name="Neiman D."/>
            <person name="Pearson M."/>
            <person name="Roberts A."/>
            <person name="Saif S."/>
            <person name="Shea T."/>
            <person name="Shenoy N."/>
            <person name="Sisk P."/>
            <person name="Stolte C."/>
            <person name="Sykes S."/>
            <person name="Walk T."/>
            <person name="White J."/>
            <person name="Yandava C."/>
            <person name="Haas B."/>
            <person name="Nusbaum C."/>
            <person name="Birren B."/>
        </authorList>
    </citation>
    <scope>NUCLEOTIDE SEQUENCE</scope>
    <source>
        <strain evidence="2">ATCC 64411</strain>
    </source>
</reference>
<reference evidence="3" key="5">
    <citation type="submission" date="2015-06" db="UniProtKB">
        <authorList>
            <consortium name="EnsemblFungi"/>
        </authorList>
    </citation>
    <scope>IDENTIFICATION</scope>
    <source>
        <strain evidence="3">ATCC 64411</strain>
    </source>
</reference>
<organism evidence="3 4">
    <name type="scientific">Magnaporthiopsis poae (strain ATCC 64411 / 73-15)</name>
    <name type="common">Kentucky bluegrass fungus</name>
    <name type="synonym">Magnaporthe poae</name>
    <dbReference type="NCBI Taxonomy" id="644358"/>
    <lineage>
        <taxon>Eukaryota</taxon>
        <taxon>Fungi</taxon>
        <taxon>Dikarya</taxon>
        <taxon>Ascomycota</taxon>
        <taxon>Pezizomycotina</taxon>
        <taxon>Sordariomycetes</taxon>
        <taxon>Sordariomycetidae</taxon>
        <taxon>Magnaporthales</taxon>
        <taxon>Magnaporthaceae</taxon>
        <taxon>Magnaporthiopsis</taxon>
    </lineage>
</organism>
<evidence type="ECO:0000313" key="4">
    <source>
        <dbReference type="Proteomes" id="UP000011715"/>
    </source>
</evidence>
<evidence type="ECO:0000256" key="1">
    <source>
        <dbReference type="SAM" id="SignalP"/>
    </source>
</evidence>
<dbReference type="EMBL" id="ADBL01000524">
    <property type="status" value="NOT_ANNOTATED_CDS"/>
    <property type="molecule type" value="Genomic_DNA"/>
</dbReference>
<gene>
    <name evidence="2" type="ORF">MAPG_02059</name>
</gene>
<name>A0A0C4DQC0_MAGP6</name>
<dbReference type="VEuPathDB" id="FungiDB:MAPG_02059"/>
<accession>A0A0C4DQC0</accession>
<keyword evidence="4" id="KW-1185">Reference proteome</keyword>